<protein>
    <submittedName>
        <fullName evidence="10">Response regulator transcription factor</fullName>
    </submittedName>
</protein>
<name>A0ABT1S8J5_9FIRM</name>
<dbReference type="CDD" id="cd00383">
    <property type="entry name" value="trans_reg_C"/>
    <property type="match status" value="1"/>
</dbReference>
<dbReference type="Pfam" id="PF00486">
    <property type="entry name" value="Trans_reg_C"/>
    <property type="match status" value="1"/>
</dbReference>
<dbReference type="SMART" id="SM00448">
    <property type="entry name" value="REC"/>
    <property type="match status" value="1"/>
</dbReference>
<accession>A0ABT1S8J5</accession>
<dbReference type="InterPro" id="IPR039420">
    <property type="entry name" value="WalR-like"/>
</dbReference>
<evidence type="ECO:0000256" key="1">
    <source>
        <dbReference type="ARBA" id="ARBA00022553"/>
    </source>
</evidence>
<dbReference type="SMART" id="SM00862">
    <property type="entry name" value="Trans_reg_C"/>
    <property type="match status" value="1"/>
</dbReference>
<evidence type="ECO:0000256" key="2">
    <source>
        <dbReference type="ARBA" id="ARBA00023012"/>
    </source>
</evidence>
<feature type="DNA-binding region" description="OmpR/PhoB-type" evidence="7">
    <location>
        <begin position="129"/>
        <end position="225"/>
    </location>
</feature>
<dbReference type="RefSeq" id="WP_216558086.1">
    <property type="nucleotide sequence ID" value="NZ_JAHLOH010000027.1"/>
</dbReference>
<feature type="domain" description="Response regulatory" evidence="8">
    <location>
        <begin position="3"/>
        <end position="119"/>
    </location>
</feature>
<dbReference type="Pfam" id="PF00072">
    <property type="entry name" value="Response_reg"/>
    <property type="match status" value="1"/>
</dbReference>
<dbReference type="Proteomes" id="UP001524478">
    <property type="component" value="Unassembled WGS sequence"/>
</dbReference>
<dbReference type="PROSITE" id="PS50110">
    <property type="entry name" value="RESPONSE_REGULATORY"/>
    <property type="match status" value="1"/>
</dbReference>
<evidence type="ECO:0000256" key="4">
    <source>
        <dbReference type="ARBA" id="ARBA00023125"/>
    </source>
</evidence>
<sequence>MKTIYCVEDDESIRELVIYALKNNGFEAKGFECADDLYNELQFKLPDLIVLDIMLPGEDGYAVLANIRRNNSTKDIPIVMLTAKTSEYDKVKGLDMGADDYISKPFGVMELISRVNAVLRRSIRLEDKQSLISIGNLCLDEKRRIVTVSEKEVNLTFKEFELLHYLLKNKNIVLSRDKIMSEVWETDFEGESRTVDVHIRTLRLKLGDAGKIIQTIRNVGYKIGG</sequence>
<dbReference type="EMBL" id="JANGAC010000003">
    <property type="protein sequence ID" value="MCQ4922665.1"/>
    <property type="molecule type" value="Genomic_DNA"/>
</dbReference>
<feature type="modified residue" description="4-aspartylphosphate" evidence="6">
    <location>
        <position position="52"/>
    </location>
</feature>
<comment type="caution">
    <text evidence="10">The sequence shown here is derived from an EMBL/GenBank/DDBJ whole genome shotgun (WGS) entry which is preliminary data.</text>
</comment>
<dbReference type="InterPro" id="IPR001867">
    <property type="entry name" value="OmpR/PhoB-type_DNA-bd"/>
</dbReference>
<evidence type="ECO:0000313" key="10">
    <source>
        <dbReference type="EMBL" id="MCQ4922665.1"/>
    </source>
</evidence>
<proteinExistence type="predicted"/>
<evidence type="ECO:0000256" key="3">
    <source>
        <dbReference type="ARBA" id="ARBA00023015"/>
    </source>
</evidence>
<keyword evidence="3" id="KW-0805">Transcription regulation</keyword>
<evidence type="ECO:0000256" key="6">
    <source>
        <dbReference type="PROSITE-ProRule" id="PRU00169"/>
    </source>
</evidence>
<dbReference type="PANTHER" id="PTHR48111">
    <property type="entry name" value="REGULATOR OF RPOS"/>
    <property type="match status" value="1"/>
</dbReference>
<evidence type="ECO:0000259" key="9">
    <source>
        <dbReference type="PROSITE" id="PS51755"/>
    </source>
</evidence>
<keyword evidence="11" id="KW-1185">Reference proteome</keyword>
<dbReference type="PANTHER" id="PTHR48111:SF40">
    <property type="entry name" value="PHOSPHATE REGULON TRANSCRIPTIONAL REGULATORY PROTEIN PHOB"/>
    <property type="match status" value="1"/>
</dbReference>
<dbReference type="InterPro" id="IPR001789">
    <property type="entry name" value="Sig_transdc_resp-reg_receiver"/>
</dbReference>
<keyword evidence="4 7" id="KW-0238">DNA-binding</keyword>
<evidence type="ECO:0000256" key="7">
    <source>
        <dbReference type="PROSITE-ProRule" id="PRU01091"/>
    </source>
</evidence>
<keyword evidence="5" id="KW-0804">Transcription</keyword>
<keyword evidence="2" id="KW-0902">Two-component regulatory system</keyword>
<evidence type="ECO:0000313" key="11">
    <source>
        <dbReference type="Proteomes" id="UP001524478"/>
    </source>
</evidence>
<keyword evidence="1 6" id="KW-0597">Phosphoprotein</keyword>
<feature type="domain" description="OmpR/PhoB-type" evidence="9">
    <location>
        <begin position="129"/>
        <end position="225"/>
    </location>
</feature>
<evidence type="ECO:0000256" key="5">
    <source>
        <dbReference type="ARBA" id="ARBA00023163"/>
    </source>
</evidence>
<evidence type="ECO:0000259" key="8">
    <source>
        <dbReference type="PROSITE" id="PS50110"/>
    </source>
</evidence>
<organism evidence="10 11">
    <name type="scientific">Tissierella carlieri</name>
    <dbReference type="NCBI Taxonomy" id="689904"/>
    <lineage>
        <taxon>Bacteria</taxon>
        <taxon>Bacillati</taxon>
        <taxon>Bacillota</taxon>
        <taxon>Tissierellia</taxon>
        <taxon>Tissierellales</taxon>
        <taxon>Tissierellaceae</taxon>
        <taxon>Tissierella</taxon>
    </lineage>
</organism>
<reference evidence="10 11" key="1">
    <citation type="submission" date="2022-06" db="EMBL/GenBank/DDBJ databases">
        <title>Isolation of gut microbiota from human fecal samples.</title>
        <authorList>
            <person name="Pamer E.G."/>
            <person name="Barat B."/>
            <person name="Waligurski E."/>
            <person name="Medina S."/>
            <person name="Paddock L."/>
            <person name="Mostad J."/>
        </authorList>
    </citation>
    <scope>NUCLEOTIDE SEQUENCE [LARGE SCALE GENOMIC DNA]</scope>
    <source>
        <strain evidence="10 11">DFI.7.95</strain>
    </source>
</reference>
<gene>
    <name evidence="10" type="ORF">NE686_06195</name>
</gene>
<dbReference type="PROSITE" id="PS51755">
    <property type="entry name" value="OMPR_PHOB"/>
    <property type="match status" value="1"/>
</dbReference>